<evidence type="ECO:0000256" key="2">
    <source>
        <dbReference type="ARBA" id="ARBA00022553"/>
    </source>
</evidence>
<dbReference type="EMBL" id="JBAMIC010000007">
    <property type="protein sequence ID" value="KAK7105971.1"/>
    <property type="molecule type" value="Genomic_DNA"/>
</dbReference>
<dbReference type="PANTHER" id="PTHR46963">
    <property type="entry name" value="SIMILAR TO RIKEN CDNA E130308A19"/>
    <property type="match status" value="1"/>
</dbReference>
<keyword evidence="1" id="KW-1017">Isopeptide bond</keyword>
<dbReference type="PANTHER" id="PTHR46963:SF4">
    <property type="entry name" value="HYPOTHETICAL PROTEIN MGC115716"/>
    <property type="match status" value="1"/>
</dbReference>
<evidence type="ECO:0000313" key="6">
    <source>
        <dbReference type="Proteomes" id="UP001374579"/>
    </source>
</evidence>
<evidence type="ECO:0000313" key="5">
    <source>
        <dbReference type="EMBL" id="KAK7105971.1"/>
    </source>
</evidence>
<sequence length="160" mass="18371">MRSFWGSIHRHLKSKFYPHDSNHSPSFQQTQQTLNAKLKELKNAGHSNMQHSADALTEEEIHTLYESNQLGQTTAESLLNTLRWNNCRHFGLRAVTDHHQMKWGDITLGKDSSGKEYLSYNKRSTKTRTGDHVTNIRAVRPTVWATPEDPTRCPVASFKL</sequence>
<evidence type="ECO:0000259" key="4">
    <source>
        <dbReference type="Pfam" id="PF12012"/>
    </source>
</evidence>
<comment type="caution">
    <text evidence="5">The sequence shown here is derived from an EMBL/GenBank/DDBJ whole genome shotgun (WGS) entry which is preliminary data.</text>
</comment>
<gene>
    <name evidence="5" type="ORF">V1264_017281</name>
</gene>
<keyword evidence="3" id="KW-0832">Ubl conjugation</keyword>
<dbReference type="InterPro" id="IPR042838">
    <property type="entry name" value="KIAA1958"/>
</dbReference>
<feature type="domain" description="ZMYM2-like/QRICH1 C-terminal" evidence="4">
    <location>
        <begin position="58"/>
        <end position="157"/>
    </location>
</feature>
<keyword evidence="2" id="KW-0597">Phosphoprotein</keyword>
<keyword evidence="6" id="KW-1185">Reference proteome</keyword>
<reference evidence="5 6" key="1">
    <citation type="submission" date="2024-02" db="EMBL/GenBank/DDBJ databases">
        <title>Chromosome-scale genome assembly of the rough periwinkle Littorina saxatilis.</title>
        <authorList>
            <person name="De Jode A."/>
            <person name="Faria R."/>
            <person name="Formenti G."/>
            <person name="Sims Y."/>
            <person name="Smith T.P."/>
            <person name="Tracey A."/>
            <person name="Wood J.M.D."/>
            <person name="Zagrodzka Z.B."/>
            <person name="Johannesson K."/>
            <person name="Butlin R.K."/>
            <person name="Leder E.H."/>
        </authorList>
    </citation>
    <scope>NUCLEOTIDE SEQUENCE [LARGE SCALE GENOMIC DNA]</scope>
    <source>
        <strain evidence="5">Snail1</strain>
        <tissue evidence="5">Muscle</tissue>
    </source>
</reference>
<dbReference type="InterPro" id="IPR021893">
    <property type="entry name" value="ZMYM2-like_C"/>
</dbReference>
<evidence type="ECO:0000256" key="3">
    <source>
        <dbReference type="ARBA" id="ARBA00022843"/>
    </source>
</evidence>
<dbReference type="AlphaFoldDB" id="A0AAN9BGX2"/>
<dbReference type="Pfam" id="PF12012">
    <property type="entry name" value="DUF3504"/>
    <property type="match status" value="1"/>
</dbReference>
<organism evidence="5 6">
    <name type="scientific">Littorina saxatilis</name>
    <dbReference type="NCBI Taxonomy" id="31220"/>
    <lineage>
        <taxon>Eukaryota</taxon>
        <taxon>Metazoa</taxon>
        <taxon>Spiralia</taxon>
        <taxon>Lophotrochozoa</taxon>
        <taxon>Mollusca</taxon>
        <taxon>Gastropoda</taxon>
        <taxon>Caenogastropoda</taxon>
        <taxon>Littorinimorpha</taxon>
        <taxon>Littorinoidea</taxon>
        <taxon>Littorinidae</taxon>
        <taxon>Littorina</taxon>
    </lineage>
</organism>
<protein>
    <recommendedName>
        <fullName evidence="4">ZMYM2-like/QRICH1 C-terminal domain-containing protein</fullName>
    </recommendedName>
</protein>
<accession>A0AAN9BGX2</accession>
<proteinExistence type="predicted"/>
<dbReference type="Proteomes" id="UP001374579">
    <property type="component" value="Unassembled WGS sequence"/>
</dbReference>
<evidence type="ECO:0000256" key="1">
    <source>
        <dbReference type="ARBA" id="ARBA00022499"/>
    </source>
</evidence>
<name>A0AAN9BGX2_9CAEN</name>